<feature type="region of interest" description="Disordered" evidence="1">
    <location>
        <begin position="123"/>
        <end position="150"/>
    </location>
</feature>
<dbReference type="RefSeq" id="WP_149404352.1">
    <property type="nucleotide sequence ID" value="NZ_BIXY01000119.1"/>
</dbReference>
<dbReference type="Proteomes" id="UP000322530">
    <property type="component" value="Unassembled WGS sequence"/>
</dbReference>
<proteinExistence type="predicted"/>
<feature type="compositionally biased region" description="Polar residues" evidence="1">
    <location>
        <begin position="77"/>
        <end position="86"/>
    </location>
</feature>
<organism evidence="2 3">
    <name type="scientific">Dictyobacter arantiisoli</name>
    <dbReference type="NCBI Taxonomy" id="2014874"/>
    <lineage>
        <taxon>Bacteria</taxon>
        <taxon>Bacillati</taxon>
        <taxon>Chloroflexota</taxon>
        <taxon>Ktedonobacteria</taxon>
        <taxon>Ktedonobacterales</taxon>
        <taxon>Dictyobacteraceae</taxon>
        <taxon>Dictyobacter</taxon>
    </lineage>
</organism>
<gene>
    <name evidence="2" type="ORF">KDI_50880</name>
</gene>
<keyword evidence="3" id="KW-1185">Reference proteome</keyword>
<feature type="compositionally biased region" description="Polar residues" evidence="1">
    <location>
        <begin position="137"/>
        <end position="146"/>
    </location>
</feature>
<protein>
    <submittedName>
        <fullName evidence="2">Uncharacterized protein</fullName>
    </submittedName>
</protein>
<dbReference type="EMBL" id="BIXY01000119">
    <property type="protein sequence ID" value="GCF11524.1"/>
    <property type="molecule type" value="Genomic_DNA"/>
</dbReference>
<evidence type="ECO:0000313" key="2">
    <source>
        <dbReference type="EMBL" id="GCF11524.1"/>
    </source>
</evidence>
<sequence length="168" mass="19040">MPEIRPSFNGETPNETATDFMQEPQGLNLLDHNAVRAVSDRIGATERDYTKEYYGIKPSSNPEVAAQRRSDWMRASDQITGTNRSNYPRDIIPDNSQSYTREEAWKLEIEGIKAALKEKSHDATAVDPLDNAGRQALQPTGETNRNWQEKEKTSIRAKLINMFLKGDN</sequence>
<evidence type="ECO:0000313" key="3">
    <source>
        <dbReference type="Proteomes" id="UP000322530"/>
    </source>
</evidence>
<name>A0A5A5TKS6_9CHLR</name>
<comment type="caution">
    <text evidence="2">The sequence shown here is derived from an EMBL/GenBank/DDBJ whole genome shotgun (WGS) entry which is preliminary data.</text>
</comment>
<reference evidence="2 3" key="1">
    <citation type="submission" date="2019-01" db="EMBL/GenBank/DDBJ databases">
        <title>Draft genome sequence of Dictyobacter sp. Uno17.</title>
        <authorList>
            <person name="Wang C.M."/>
            <person name="Zheng Y."/>
            <person name="Sakai Y."/>
            <person name="Abe K."/>
            <person name="Yokota A."/>
            <person name="Yabe S."/>
        </authorList>
    </citation>
    <scope>NUCLEOTIDE SEQUENCE [LARGE SCALE GENOMIC DNA]</scope>
    <source>
        <strain evidence="2 3">Uno17</strain>
    </source>
</reference>
<evidence type="ECO:0000256" key="1">
    <source>
        <dbReference type="SAM" id="MobiDB-lite"/>
    </source>
</evidence>
<accession>A0A5A5TKS6</accession>
<dbReference type="AlphaFoldDB" id="A0A5A5TKS6"/>
<feature type="region of interest" description="Disordered" evidence="1">
    <location>
        <begin position="73"/>
        <end position="95"/>
    </location>
</feature>